<feature type="binding site" evidence="1">
    <location>
        <begin position="92"/>
        <end position="95"/>
    </location>
    <ligand>
        <name>substrate</name>
    </ligand>
</feature>
<dbReference type="Gene3D" id="3.50.30.40">
    <property type="entry name" value="Ribonuclease E inhibitor RraA/RraA-like"/>
    <property type="match status" value="1"/>
</dbReference>
<dbReference type="GO" id="GO:0008168">
    <property type="term" value="F:methyltransferase activity"/>
    <property type="evidence" value="ECO:0007669"/>
    <property type="project" value="UniProtKB-KW"/>
</dbReference>
<dbReference type="Pfam" id="PF03737">
    <property type="entry name" value="RraA-like"/>
    <property type="match status" value="1"/>
</dbReference>
<dbReference type="KEGG" id="mets:DK389_19135"/>
<keyword evidence="2" id="KW-0808">Transferase</keyword>
<gene>
    <name evidence="2" type="ORF">DK389_19135</name>
</gene>
<dbReference type="PANTHER" id="PTHR33254:SF16">
    <property type="entry name" value="BLR3842 PROTEIN"/>
    <property type="match status" value="1"/>
</dbReference>
<dbReference type="PANTHER" id="PTHR33254">
    <property type="entry name" value="4-HYDROXY-4-METHYL-2-OXOGLUTARATE ALDOLASE 3-RELATED"/>
    <property type="match status" value="1"/>
</dbReference>
<name>A0A2U8WGJ6_9HYPH</name>
<dbReference type="EMBL" id="CP029550">
    <property type="protein sequence ID" value="AWN44658.1"/>
    <property type="molecule type" value="Genomic_DNA"/>
</dbReference>
<keyword evidence="2" id="KW-0489">Methyltransferase</keyword>
<dbReference type="CDD" id="cd16841">
    <property type="entry name" value="RraA_family"/>
    <property type="match status" value="1"/>
</dbReference>
<dbReference type="GO" id="GO:0032259">
    <property type="term" value="P:methylation"/>
    <property type="evidence" value="ECO:0007669"/>
    <property type="project" value="UniProtKB-KW"/>
</dbReference>
<dbReference type="SUPFAM" id="SSF89562">
    <property type="entry name" value="RraA-like"/>
    <property type="match status" value="1"/>
</dbReference>
<reference evidence="3" key="1">
    <citation type="submission" date="2018-05" db="EMBL/GenBank/DDBJ databases">
        <title>Complete Genome Sequence of Methylobacterium sp. 17SD2-17.</title>
        <authorList>
            <person name="Srinivasan S."/>
        </authorList>
    </citation>
    <scope>NUCLEOTIDE SEQUENCE [LARGE SCALE GENOMIC DNA]</scope>
    <source>
        <strain evidence="3">17SD2-17</strain>
    </source>
</reference>
<keyword evidence="3" id="KW-1185">Reference proteome</keyword>
<proteinExistence type="predicted"/>
<evidence type="ECO:0000313" key="2">
    <source>
        <dbReference type="EMBL" id="AWN44658.1"/>
    </source>
</evidence>
<dbReference type="Proteomes" id="UP000245926">
    <property type="component" value="Chromosome"/>
</dbReference>
<sequence length="220" mass="22075">MPIDTTLRDALSAVTTASLARALMRRGLGACVPRGLRRRTGGTRAVGAAVTMRLIPARDEAGPSLAEAVEAVPEGAVVVIDAGGAGSALPFGAILAERLLRRGAAGLVVSGALPVGGSLPVWDCGEAPALAAPGLVLAGTNEPIGCAGAAVHPGDIVVGDGHGVAVVPPTIAEVVAFEAVEQQRLDLWILRAVENGGSLAGLLPPDEAALARFRAETENR</sequence>
<evidence type="ECO:0000313" key="3">
    <source>
        <dbReference type="Proteomes" id="UP000245926"/>
    </source>
</evidence>
<dbReference type="InterPro" id="IPR005493">
    <property type="entry name" value="RraA/RraA-like"/>
</dbReference>
<dbReference type="RefSeq" id="WP_109896588.1">
    <property type="nucleotide sequence ID" value="NZ_CP029550.1"/>
</dbReference>
<dbReference type="InterPro" id="IPR036704">
    <property type="entry name" value="RraA/RraA-like_sf"/>
</dbReference>
<protein>
    <submittedName>
        <fullName evidence="2">Dimethylmenaquinone methyltransferase</fullName>
    </submittedName>
</protein>
<dbReference type="AlphaFoldDB" id="A0A2U8WGJ6"/>
<organism evidence="2 3">
    <name type="scientific">Methylobacterium durans</name>
    <dbReference type="NCBI Taxonomy" id="2202825"/>
    <lineage>
        <taxon>Bacteria</taxon>
        <taxon>Pseudomonadati</taxon>
        <taxon>Pseudomonadota</taxon>
        <taxon>Alphaproteobacteria</taxon>
        <taxon>Hyphomicrobiales</taxon>
        <taxon>Methylobacteriaceae</taxon>
        <taxon>Methylobacterium</taxon>
    </lineage>
</organism>
<dbReference type="OrthoDB" id="9805307at2"/>
<accession>A0A2U8WGJ6</accession>
<evidence type="ECO:0000256" key="1">
    <source>
        <dbReference type="PIRSR" id="PIRSR605493-1"/>
    </source>
</evidence>